<dbReference type="EMBL" id="JAINUF010000006">
    <property type="protein sequence ID" value="KAJ8357296.1"/>
    <property type="molecule type" value="Genomic_DNA"/>
</dbReference>
<organism evidence="1 2">
    <name type="scientific">Synaphobranchus kaupii</name>
    <name type="common">Kaup's arrowtooth eel</name>
    <dbReference type="NCBI Taxonomy" id="118154"/>
    <lineage>
        <taxon>Eukaryota</taxon>
        <taxon>Metazoa</taxon>
        <taxon>Chordata</taxon>
        <taxon>Craniata</taxon>
        <taxon>Vertebrata</taxon>
        <taxon>Euteleostomi</taxon>
        <taxon>Actinopterygii</taxon>
        <taxon>Neopterygii</taxon>
        <taxon>Teleostei</taxon>
        <taxon>Anguilliformes</taxon>
        <taxon>Synaphobranchidae</taxon>
        <taxon>Synaphobranchus</taxon>
    </lineage>
</organism>
<gene>
    <name evidence="1" type="ORF">SKAU_G00200900</name>
</gene>
<sequence>MVAVFRIQLHQPTVTGIPFTPYKNPTEDTIIVDHIATDQDPRQPHQTGLQLHPDPSLNLSTPSLWLHELILAKSSKDQLRIFANIKLVIHWCS</sequence>
<accession>A0A9Q1IXU5</accession>
<name>A0A9Q1IXU5_SYNKA</name>
<protein>
    <submittedName>
        <fullName evidence="1">Uncharacterized protein</fullName>
    </submittedName>
</protein>
<reference evidence="1" key="1">
    <citation type="journal article" date="2023" name="Science">
        <title>Genome structures resolve the early diversification of teleost fishes.</title>
        <authorList>
            <person name="Parey E."/>
            <person name="Louis A."/>
            <person name="Montfort J."/>
            <person name="Bouchez O."/>
            <person name="Roques C."/>
            <person name="Iampietro C."/>
            <person name="Lluch J."/>
            <person name="Castinel A."/>
            <person name="Donnadieu C."/>
            <person name="Desvignes T."/>
            <person name="Floi Bucao C."/>
            <person name="Jouanno E."/>
            <person name="Wen M."/>
            <person name="Mejri S."/>
            <person name="Dirks R."/>
            <person name="Jansen H."/>
            <person name="Henkel C."/>
            <person name="Chen W.J."/>
            <person name="Zahm M."/>
            <person name="Cabau C."/>
            <person name="Klopp C."/>
            <person name="Thompson A.W."/>
            <person name="Robinson-Rechavi M."/>
            <person name="Braasch I."/>
            <person name="Lecointre G."/>
            <person name="Bobe J."/>
            <person name="Postlethwait J.H."/>
            <person name="Berthelot C."/>
            <person name="Roest Crollius H."/>
            <person name="Guiguen Y."/>
        </authorList>
    </citation>
    <scope>NUCLEOTIDE SEQUENCE</scope>
    <source>
        <strain evidence="1">WJC10195</strain>
    </source>
</reference>
<keyword evidence="2" id="KW-1185">Reference proteome</keyword>
<comment type="caution">
    <text evidence="1">The sequence shown here is derived from an EMBL/GenBank/DDBJ whole genome shotgun (WGS) entry which is preliminary data.</text>
</comment>
<evidence type="ECO:0000313" key="2">
    <source>
        <dbReference type="Proteomes" id="UP001152622"/>
    </source>
</evidence>
<dbReference type="AlphaFoldDB" id="A0A9Q1IXU5"/>
<dbReference type="Proteomes" id="UP001152622">
    <property type="component" value="Chromosome 6"/>
</dbReference>
<proteinExistence type="predicted"/>
<evidence type="ECO:0000313" key="1">
    <source>
        <dbReference type="EMBL" id="KAJ8357296.1"/>
    </source>
</evidence>